<evidence type="ECO:0000256" key="4">
    <source>
        <dbReference type="ARBA" id="ARBA00022692"/>
    </source>
</evidence>
<organism evidence="8 9">
    <name type="scientific">Anaerohalosphaera lusitana</name>
    <dbReference type="NCBI Taxonomy" id="1936003"/>
    <lineage>
        <taxon>Bacteria</taxon>
        <taxon>Pseudomonadati</taxon>
        <taxon>Planctomycetota</taxon>
        <taxon>Phycisphaerae</taxon>
        <taxon>Sedimentisphaerales</taxon>
        <taxon>Anaerohalosphaeraceae</taxon>
        <taxon>Anaerohalosphaera</taxon>
    </lineage>
</organism>
<evidence type="ECO:0000256" key="1">
    <source>
        <dbReference type="ARBA" id="ARBA00004651"/>
    </source>
</evidence>
<dbReference type="STRING" id="1936003.STSP2_00094"/>
<accession>A0A1U9NHG9</accession>
<evidence type="ECO:0000256" key="7">
    <source>
        <dbReference type="RuleBase" id="RU362048"/>
    </source>
</evidence>
<name>A0A1U9NHG9_9BACT</name>
<dbReference type="EMBL" id="CP019791">
    <property type="protein sequence ID" value="AQT66956.1"/>
    <property type="molecule type" value="Genomic_DNA"/>
</dbReference>
<keyword evidence="6 7" id="KW-0472">Membrane</keyword>
<evidence type="ECO:0000256" key="6">
    <source>
        <dbReference type="ARBA" id="ARBA00023136"/>
    </source>
</evidence>
<feature type="transmembrane region" description="Helical" evidence="7">
    <location>
        <begin position="175"/>
        <end position="193"/>
    </location>
</feature>
<keyword evidence="9" id="KW-1185">Reference proteome</keyword>
<dbReference type="PANTHER" id="PTHR33508">
    <property type="entry name" value="UPF0056 MEMBRANE PROTEIN YHCE"/>
    <property type="match status" value="1"/>
</dbReference>
<dbReference type="AlphaFoldDB" id="A0A1U9NHG9"/>
<dbReference type="GO" id="GO:0005886">
    <property type="term" value="C:plasma membrane"/>
    <property type="evidence" value="ECO:0007669"/>
    <property type="project" value="UniProtKB-SubCell"/>
</dbReference>
<feature type="transmembrane region" description="Helical" evidence="7">
    <location>
        <begin position="66"/>
        <end position="84"/>
    </location>
</feature>
<proteinExistence type="inferred from homology"/>
<feature type="transmembrane region" description="Helical" evidence="7">
    <location>
        <begin position="133"/>
        <end position="154"/>
    </location>
</feature>
<evidence type="ECO:0000256" key="2">
    <source>
        <dbReference type="ARBA" id="ARBA00009784"/>
    </source>
</evidence>
<keyword evidence="5 7" id="KW-1133">Transmembrane helix</keyword>
<sequence length="197" mass="21719">MTVVSAIVLLFLMMDPIGNIPVFVVTLRKVESNRHTYIIVREMLIALAVLVVFLFAGQYILDILQISQASVSIAGGIIIFLIAIKMIFSGSEKIFRGKIKGEPFVVPLAIPLIAGPAAMTMLMLMMAKNPQEWYKWLAALIVAWTIAGLCLVFAGKISRFMGERGLSAIERLMGMILTTVAVEMFIGGMRQLHMISE</sequence>
<gene>
    <name evidence="8" type="ORF">STSP2_00094</name>
</gene>
<dbReference type="OrthoDB" id="21094at2"/>
<dbReference type="InterPro" id="IPR002771">
    <property type="entry name" value="Multi_antbiot-R_MarC"/>
</dbReference>
<dbReference type="Proteomes" id="UP000189674">
    <property type="component" value="Chromosome"/>
</dbReference>
<feature type="transmembrane region" description="Helical" evidence="7">
    <location>
        <begin position="6"/>
        <end position="27"/>
    </location>
</feature>
<dbReference type="KEGG" id="alus:STSP2_00094"/>
<protein>
    <recommendedName>
        <fullName evidence="7">UPF0056 membrane protein</fullName>
    </recommendedName>
</protein>
<dbReference type="Pfam" id="PF01914">
    <property type="entry name" value="MarC"/>
    <property type="match status" value="1"/>
</dbReference>
<comment type="similarity">
    <text evidence="2 7">Belongs to the UPF0056 (MarC) family.</text>
</comment>
<feature type="transmembrane region" description="Helical" evidence="7">
    <location>
        <begin position="104"/>
        <end position="127"/>
    </location>
</feature>
<evidence type="ECO:0000256" key="5">
    <source>
        <dbReference type="ARBA" id="ARBA00022989"/>
    </source>
</evidence>
<dbReference type="RefSeq" id="WP_146658818.1">
    <property type="nucleotide sequence ID" value="NZ_CP019791.1"/>
</dbReference>
<dbReference type="NCBIfam" id="TIGR00427">
    <property type="entry name" value="NAAT family transporter"/>
    <property type="match status" value="1"/>
</dbReference>
<evidence type="ECO:0000313" key="9">
    <source>
        <dbReference type="Proteomes" id="UP000189674"/>
    </source>
</evidence>
<dbReference type="PANTHER" id="PTHR33508:SF10">
    <property type="entry name" value="UPF0056 INNER MEMBRANE PROTEIN YHGN"/>
    <property type="match status" value="1"/>
</dbReference>
<reference evidence="9" key="1">
    <citation type="submission" date="2017-02" db="EMBL/GenBank/DDBJ databases">
        <title>Comparative genomics and description of representatives of a novel lineage of planctomycetes thriving in anoxic sediments.</title>
        <authorList>
            <person name="Spring S."/>
            <person name="Bunk B."/>
            <person name="Sproer C."/>
        </authorList>
    </citation>
    <scope>NUCLEOTIDE SEQUENCE [LARGE SCALE GENOMIC DNA]</scope>
    <source>
        <strain evidence="9">ST-NAGAB-D1</strain>
    </source>
</reference>
<evidence type="ECO:0000313" key="8">
    <source>
        <dbReference type="EMBL" id="AQT66956.1"/>
    </source>
</evidence>
<keyword evidence="4 7" id="KW-0812">Transmembrane</keyword>
<evidence type="ECO:0000256" key="3">
    <source>
        <dbReference type="ARBA" id="ARBA00022475"/>
    </source>
</evidence>
<feature type="transmembrane region" description="Helical" evidence="7">
    <location>
        <begin position="39"/>
        <end position="60"/>
    </location>
</feature>
<comment type="subcellular location">
    <subcellularLocation>
        <location evidence="1 7">Cell membrane</location>
        <topology evidence="1 7">Multi-pass membrane protein</topology>
    </subcellularLocation>
</comment>
<keyword evidence="3" id="KW-1003">Cell membrane</keyword>